<keyword evidence="4" id="KW-1185">Reference proteome</keyword>
<accession>A0A1I3LM29</accession>
<evidence type="ECO:0008006" key="5">
    <source>
        <dbReference type="Google" id="ProtNLM"/>
    </source>
</evidence>
<dbReference type="RefSeq" id="WP_092508515.1">
    <property type="nucleotide sequence ID" value="NZ_CAWNQB010000031.1"/>
</dbReference>
<sequence length="162" mass="18740">MTEIIEVQELISGLESYLENGYVNADSYENPDDDAIDYLGKLLLKDSGYCLDFCKKILELSFSDGDAVKSTALSFLILSESNWSDAFNYLLNTAEKLSILELKEAFFYFFCAKNELEPYPVPEGLFEKLIKRYQTLKNEFDANFYHLHETYDAFIKAYSLDF</sequence>
<evidence type="ECO:0000313" key="4">
    <source>
        <dbReference type="Proteomes" id="UP000224607"/>
    </source>
</evidence>
<proteinExistence type="predicted"/>
<dbReference type="AlphaFoldDB" id="A0A1I3LM29"/>
<reference evidence="2" key="1">
    <citation type="submission" date="2016-10" db="EMBL/GenBank/DDBJ databases">
        <authorList>
            <person name="de Groot N.N."/>
        </authorList>
    </citation>
    <scope>NUCLEOTIDE SEQUENCE [LARGE SCALE GENOMIC DNA]</scope>
    <source>
        <strain evidence="2">DSM 17908</strain>
    </source>
</reference>
<organism evidence="2 3">
    <name type="scientific">Xenorhabdus mauleonii</name>
    <dbReference type="NCBI Taxonomy" id="351675"/>
    <lineage>
        <taxon>Bacteria</taxon>
        <taxon>Pseudomonadati</taxon>
        <taxon>Pseudomonadota</taxon>
        <taxon>Gammaproteobacteria</taxon>
        <taxon>Enterobacterales</taxon>
        <taxon>Morganellaceae</taxon>
        <taxon>Xenorhabdus</taxon>
    </lineage>
</organism>
<dbReference type="EMBL" id="FORG01000004">
    <property type="protein sequence ID" value="SFI85781.1"/>
    <property type="molecule type" value="Genomic_DNA"/>
</dbReference>
<evidence type="ECO:0000313" key="1">
    <source>
        <dbReference type="EMBL" id="PHM35688.1"/>
    </source>
</evidence>
<reference evidence="1 4" key="3">
    <citation type="journal article" date="2017" name="Nat. Microbiol.">
        <title>Natural product diversity associated with the nematode symbionts Photorhabdus and Xenorhabdus.</title>
        <authorList>
            <person name="Tobias N.J."/>
            <person name="Wolff H."/>
            <person name="Djahanschiri B."/>
            <person name="Grundmann F."/>
            <person name="Kronenwerth M."/>
            <person name="Shi Y.M."/>
            <person name="Simonyi S."/>
            <person name="Grun P."/>
            <person name="Shapiro-Ilan D."/>
            <person name="Pidot S.J."/>
            <person name="Stinear T.P."/>
            <person name="Ebersberger I."/>
            <person name="Bode H.B."/>
        </authorList>
    </citation>
    <scope>NUCLEOTIDE SEQUENCE [LARGE SCALE GENOMIC DNA]</scope>
    <source>
        <strain evidence="1 4">DSM 17908</strain>
    </source>
</reference>
<evidence type="ECO:0000313" key="3">
    <source>
        <dbReference type="Proteomes" id="UP000198919"/>
    </source>
</evidence>
<name>A0A1I3LM29_9GAMM</name>
<gene>
    <name evidence="2" type="ORF">SAMN05421680_1042</name>
    <name evidence="1" type="ORF">Xmau_04468</name>
</gene>
<dbReference type="STRING" id="351675.SAMN05421680_1042"/>
<dbReference type="Proteomes" id="UP000198919">
    <property type="component" value="Unassembled WGS sequence"/>
</dbReference>
<dbReference type="Proteomes" id="UP000224607">
    <property type="component" value="Unassembled WGS sequence"/>
</dbReference>
<dbReference type="CDD" id="cd20696">
    <property type="entry name" value="CdiI_Ecoli3006-like"/>
    <property type="match status" value="1"/>
</dbReference>
<evidence type="ECO:0000313" key="2">
    <source>
        <dbReference type="EMBL" id="SFI85781.1"/>
    </source>
</evidence>
<reference evidence="3" key="2">
    <citation type="submission" date="2016-10" db="EMBL/GenBank/DDBJ databases">
        <authorList>
            <person name="Varghese N."/>
            <person name="Submissions S."/>
        </authorList>
    </citation>
    <scope>NUCLEOTIDE SEQUENCE [LARGE SCALE GENOMIC DNA]</scope>
    <source>
        <strain evidence="3">DSM 17908</strain>
    </source>
</reference>
<dbReference type="EMBL" id="NITY01000037">
    <property type="protein sequence ID" value="PHM35688.1"/>
    <property type="molecule type" value="Genomic_DNA"/>
</dbReference>
<dbReference type="OrthoDB" id="6627968at2"/>
<protein>
    <recommendedName>
        <fullName evidence="5">Immunity protein 30</fullName>
    </recommendedName>
</protein>